<dbReference type="RefSeq" id="WP_303734004.1">
    <property type="nucleotide sequence ID" value="NZ_CAKZHK010000001.1"/>
</dbReference>
<feature type="chain" id="PRO_5015888281" evidence="5">
    <location>
        <begin position="30"/>
        <end position="338"/>
    </location>
</feature>
<dbReference type="Proteomes" id="UP000249432">
    <property type="component" value="Unassembled WGS sequence"/>
</dbReference>
<comment type="similarity">
    <text evidence="2">Belongs to the bacterial solute-binding protein 8 family.</text>
</comment>
<dbReference type="SUPFAM" id="SSF53807">
    <property type="entry name" value="Helical backbone' metal receptor"/>
    <property type="match status" value="1"/>
</dbReference>
<dbReference type="EMBL" id="QFRA01000002">
    <property type="protein sequence ID" value="PZR06440.1"/>
    <property type="molecule type" value="Genomic_DNA"/>
</dbReference>
<evidence type="ECO:0000256" key="1">
    <source>
        <dbReference type="ARBA" id="ARBA00004196"/>
    </source>
</evidence>
<dbReference type="CDD" id="cd01146">
    <property type="entry name" value="FhuD"/>
    <property type="match status" value="1"/>
</dbReference>
<comment type="subcellular location">
    <subcellularLocation>
        <location evidence="1">Cell envelope</location>
    </subcellularLocation>
</comment>
<dbReference type="InterPro" id="IPR051313">
    <property type="entry name" value="Bact_iron-sidero_bind"/>
</dbReference>
<dbReference type="InterPro" id="IPR002491">
    <property type="entry name" value="ABC_transptr_periplasmic_BD"/>
</dbReference>
<evidence type="ECO:0000256" key="3">
    <source>
        <dbReference type="ARBA" id="ARBA00022448"/>
    </source>
</evidence>
<proteinExistence type="inferred from homology"/>
<dbReference type="AlphaFoldDB" id="A0A2W5SU91"/>
<evidence type="ECO:0000256" key="2">
    <source>
        <dbReference type="ARBA" id="ARBA00008814"/>
    </source>
</evidence>
<feature type="domain" description="Fe/B12 periplasmic-binding" evidence="6">
    <location>
        <begin position="64"/>
        <end position="337"/>
    </location>
</feature>
<dbReference type="PANTHER" id="PTHR30532:SF24">
    <property type="entry name" value="FERRIC ENTEROBACTIN-BINDING PERIPLASMIC PROTEIN FEPB"/>
    <property type="match status" value="1"/>
</dbReference>
<protein>
    <submittedName>
        <fullName evidence="7">Iron-siderophore ABC transporter substrate-binding protein</fullName>
    </submittedName>
</protein>
<dbReference type="Gene3D" id="3.40.50.1980">
    <property type="entry name" value="Nitrogenase molybdenum iron protein domain"/>
    <property type="match status" value="2"/>
</dbReference>
<sequence length="338" mass="37090">MKLKKIFASAASVLALGLALGACSTGDKASNSNESQAVNAEQGSFPTTIQHRYGSTEIKEAPQRVVSLGYTDQDALLALGVTPVSVKYWDGMTPEGQAAGNWSKSKLEGGQPRIDKDTEINAEAIAKDNPDLIVAVYSDLDEDTYKKLSDIAPVVAQKGEFEELQQPWDVTTEEIGQAVGKPEEAKRQVQQVKDKFAELGKRHPEWAEKELGVATIEDEKLAVFSEGDPRSRFFTELGFKINPEYAEITKGKFYGEVSKENADRINSDVLIWDQLSYSPKQSKASVTKDSVVGKLPAVKDGHSVYLEGDLEKAFGWQTVLSLNYLLDKIEQPLIDATK</sequence>
<evidence type="ECO:0000256" key="5">
    <source>
        <dbReference type="SAM" id="SignalP"/>
    </source>
</evidence>
<gene>
    <name evidence="7" type="ORF">DI525_01300</name>
</gene>
<organism evidence="7 8">
    <name type="scientific">Corynebacterium kroppenstedtii</name>
    <dbReference type="NCBI Taxonomy" id="161879"/>
    <lineage>
        <taxon>Bacteria</taxon>
        <taxon>Bacillati</taxon>
        <taxon>Actinomycetota</taxon>
        <taxon>Actinomycetes</taxon>
        <taxon>Mycobacteriales</taxon>
        <taxon>Corynebacteriaceae</taxon>
        <taxon>Corynebacterium</taxon>
    </lineage>
</organism>
<keyword evidence="4 5" id="KW-0732">Signal</keyword>
<dbReference type="PROSITE" id="PS51257">
    <property type="entry name" value="PROKAR_LIPOPROTEIN"/>
    <property type="match status" value="1"/>
</dbReference>
<reference evidence="7 8" key="1">
    <citation type="submission" date="2017-08" db="EMBL/GenBank/DDBJ databases">
        <title>Infants hospitalized years apart are colonized by the same room-sourced microbial strains.</title>
        <authorList>
            <person name="Brooks B."/>
            <person name="Olm M.R."/>
            <person name="Firek B.A."/>
            <person name="Baker R."/>
            <person name="Thomas B.C."/>
            <person name="Morowitz M.J."/>
            <person name="Banfield J.F."/>
        </authorList>
    </citation>
    <scope>NUCLEOTIDE SEQUENCE [LARGE SCALE GENOMIC DNA]</scope>
    <source>
        <strain evidence="7">S2_003_000_R1_3</strain>
    </source>
</reference>
<name>A0A2W5SU91_9CORY</name>
<dbReference type="GO" id="GO:1901678">
    <property type="term" value="P:iron coordination entity transport"/>
    <property type="evidence" value="ECO:0007669"/>
    <property type="project" value="UniProtKB-ARBA"/>
</dbReference>
<evidence type="ECO:0000313" key="8">
    <source>
        <dbReference type="Proteomes" id="UP000249432"/>
    </source>
</evidence>
<dbReference type="Pfam" id="PF01497">
    <property type="entry name" value="Peripla_BP_2"/>
    <property type="match status" value="1"/>
</dbReference>
<keyword evidence="3" id="KW-0813">Transport</keyword>
<evidence type="ECO:0000313" key="7">
    <source>
        <dbReference type="EMBL" id="PZR06440.1"/>
    </source>
</evidence>
<dbReference type="PROSITE" id="PS50983">
    <property type="entry name" value="FE_B12_PBP"/>
    <property type="match status" value="1"/>
</dbReference>
<comment type="caution">
    <text evidence="7">The sequence shown here is derived from an EMBL/GenBank/DDBJ whole genome shotgun (WGS) entry which is preliminary data.</text>
</comment>
<accession>A0A2W5SU91</accession>
<evidence type="ECO:0000256" key="4">
    <source>
        <dbReference type="ARBA" id="ARBA00022729"/>
    </source>
</evidence>
<dbReference type="PANTHER" id="PTHR30532">
    <property type="entry name" value="IRON III DICITRATE-BINDING PERIPLASMIC PROTEIN"/>
    <property type="match status" value="1"/>
</dbReference>
<evidence type="ECO:0000259" key="6">
    <source>
        <dbReference type="PROSITE" id="PS50983"/>
    </source>
</evidence>
<dbReference type="GO" id="GO:0030288">
    <property type="term" value="C:outer membrane-bounded periplasmic space"/>
    <property type="evidence" value="ECO:0007669"/>
    <property type="project" value="TreeGrafter"/>
</dbReference>
<feature type="signal peptide" evidence="5">
    <location>
        <begin position="1"/>
        <end position="29"/>
    </location>
</feature>